<dbReference type="Proteomes" id="UP000092731">
    <property type="component" value="Unassembled WGS sequence"/>
</dbReference>
<proteinExistence type="predicted"/>
<name>A0A170T871_EHRRU</name>
<protein>
    <submittedName>
        <fullName evidence="1">DNA repair protein radC-like protein</fullName>
    </submittedName>
</protein>
<sequence length="45" mass="5271">MNTENEQKTQYLGHRKRVRKKLLSGGSKGLLDYEILEIILYSSYP</sequence>
<evidence type="ECO:0000313" key="1">
    <source>
        <dbReference type="EMBL" id="GAT78665.1"/>
    </source>
</evidence>
<reference evidence="2" key="1">
    <citation type="submission" date="2016-05" db="EMBL/GenBank/DDBJ databases">
        <title>Draft genome sequences of four strains of Ehrlichia ruminantium, a tick-borne pathogen of ruminants, isolated from Zimbabwe, The Gambia and Ghana.</title>
        <authorList>
            <person name="Nakao R."/>
            <person name="Jongejan F."/>
            <person name="Sugimoto C."/>
        </authorList>
    </citation>
    <scope>NUCLEOTIDE SEQUENCE [LARGE SCALE GENOMIC DNA]</scope>
    <source>
        <strain evidence="2">Pokoase 417</strain>
    </source>
</reference>
<accession>A0A170T871</accession>
<organism evidence="1 2">
    <name type="scientific">Ehrlichia ruminantium</name>
    <name type="common">heartwater rickettsia</name>
    <name type="synonym">Cowdria ruminantium</name>
    <dbReference type="NCBI Taxonomy" id="779"/>
    <lineage>
        <taxon>Bacteria</taxon>
        <taxon>Pseudomonadati</taxon>
        <taxon>Pseudomonadota</taxon>
        <taxon>Alphaproteobacteria</taxon>
        <taxon>Rickettsiales</taxon>
        <taxon>Anaplasmataceae</taxon>
        <taxon>Ehrlichia</taxon>
    </lineage>
</organism>
<evidence type="ECO:0000313" key="2">
    <source>
        <dbReference type="Proteomes" id="UP000092731"/>
    </source>
</evidence>
<feature type="non-terminal residue" evidence="1">
    <location>
        <position position="45"/>
    </location>
</feature>
<gene>
    <name evidence="1" type="primary">radC</name>
    <name evidence="1" type="ORF">EHRUM3_08940</name>
</gene>
<dbReference type="EMBL" id="BDDM01000270">
    <property type="protein sequence ID" value="GAT78665.1"/>
    <property type="molecule type" value="Genomic_DNA"/>
</dbReference>
<dbReference type="AlphaFoldDB" id="A0A170T871"/>
<comment type="caution">
    <text evidence="1">The sequence shown here is derived from an EMBL/GenBank/DDBJ whole genome shotgun (WGS) entry which is preliminary data.</text>
</comment>